<keyword evidence="6 10" id="KW-1133">Transmembrane helix</keyword>
<evidence type="ECO:0000256" key="7">
    <source>
        <dbReference type="ARBA" id="ARBA00023010"/>
    </source>
</evidence>
<feature type="transmembrane region" description="Helical" evidence="10">
    <location>
        <begin position="378"/>
        <end position="396"/>
    </location>
</feature>
<comment type="subunit">
    <text evidence="10">Component of the Sec protein translocase complex. Heterotrimer consisting of SecY, SecE and SecG subunits. The heterotrimers can form oligomers, although 1 heterotrimer is thought to be able to translocate proteins. Interacts with the ribosome. Interacts with SecDF, and other proteins may be involved. Interacts with SecA.</text>
</comment>
<dbReference type="AlphaFoldDB" id="A0A0G0VFA6"/>
<dbReference type="Pfam" id="PF00344">
    <property type="entry name" value="SecY"/>
    <property type="match status" value="1"/>
</dbReference>
<dbReference type="Proteomes" id="UP000034452">
    <property type="component" value="Unassembled WGS sequence"/>
</dbReference>
<keyword evidence="4 10" id="KW-0812">Transmembrane</keyword>
<dbReference type="NCBIfam" id="TIGR00967">
    <property type="entry name" value="3a0501s007"/>
    <property type="match status" value="1"/>
</dbReference>
<feature type="transmembrane region" description="Helical" evidence="10">
    <location>
        <begin position="192"/>
        <end position="212"/>
    </location>
</feature>
<dbReference type="InterPro" id="IPR030659">
    <property type="entry name" value="SecY_CS"/>
</dbReference>
<dbReference type="GO" id="GO:0006605">
    <property type="term" value="P:protein targeting"/>
    <property type="evidence" value="ECO:0007669"/>
    <property type="project" value="UniProtKB-UniRule"/>
</dbReference>
<dbReference type="HAMAP" id="MF_01465">
    <property type="entry name" value="SecY"/>
    <property type="match status" value="1"/>
</dbReference>
<keyword evidence="10" id="KW-1003">Cell membrane</keyword>
<feature type="transmembrane region" description="Helical" evidence="10">
    <location>
        <begin position="249"/>
        <end position="272"/>
    </location>
</feature>
<evidence type="ECO:0000256" key="5">
    <source>
        <dbReference type="ARBA" id="ARBA00022927"/>
    </source>
</evidence>
<dbReference type="EMBL" id="LBZL01000002">
    <property type="protein sequence ID" value="KKR70735.1"/>
    <property type="molecule type" value="Genomic_DNA"/>
</dbReference>
<dbReference type="InterPro" id="IPR026593">
    <property type="entry name" value="SecY"/>
</dbReference>
<comment type="subcellular location">
    <subcellularLocation>
        <location evidence="10">Cell membrane</location>
        <topology evidence="10">Multi-pass membrane protein</topology>
    </subcellularLocation>
    <subcellularLocation>
        <location evidence="1">Membrane</location>
        <topology evidence="1">Multi-pass membrane protein</topology>
    </subcellularLocation>
</comment>
<dbReference type="PROSITE" id="PS00756">
    <property type="entry name" value="SECY_2"/>
    <property type="match status" value="1"/>
</dbReference>
<dbReference type="PIRSF" id="PIRSF004557">
    <property type="entry name" value="SecY"/>
    <property type="match status" value="1"/>
</dbReference>
<evidence type="ECO:0000256" key="1">
    <source>
        <dbReference type="ARBA" id="ARBA00004141"/>
    </source>
</evidence>
<feature type="transmembrane region" description="Helical" evidence="10">
    <location>
        <begin position="292"/>
        <end position="311"/>
    </location>
</feature>
<keyword evidence="7 10" id="KW-0811">Translocation</keyword>
<dbReference type="GO" id="GO:0065002">
    <property type="term" value="P:intracellular protein transmembrane transport"/>
    <property type="evidence" value="ECO:0007669"/>
    <property type="project" value="UniProtKB-UniRule"/>
</dbReference>
<comment type="similarity">
    <text evidence="2 10 11">Belongs to the SecY/SEC61-alpha family.</text>
</comment>
<dbReference type="PATRIC" id="fig|1618744.3.peg.152"/>
<feature type="transmembrane region" description="Helical" evidence="10">
    <location>
        <begin position="351"/>
        <end position="372"/>
    </location>
</feature>
<keyword evidence="3 10" id="KW-0813">Transport</keyword>
<dbReference type="Gene3D" id="1.10.3370.10">
    <property type="entry name" value="SecY subunit domain"/>
    <property type="match status" value="1"/>
</dbReference>
<evidence type="ECO:0000256" key="2">
    <source>
        <dbReference type="ARBA" id="ARBA00005751"/>
    </source>
</evidence>
<evidence type="ECO:0000313" key="12">
    <source>
        <dbReference type="EMBL" id="KKR70735.1"/>
    </source>
</evidence>
<dbReference type="FunFam" id="1.10.3370.10:FF:000001">
    <property type="entry name" value="Preprotein translocase subunit SecY"/>
    <property type="match status" value="1"/>
</dbReference>
<comment type="caution">
    <text evidence="12">The sequence shown here is derived from an EMBL/GenBank/DDBJ whole genome shotgun (WGS) entry which is preliminary data.</text>
</comment>
<dbReference type="GO" id="GO:0005886">
    <property type="term" value="C:plasma membrane"/>
    <property type="evidence" value="ECO:0007669"/>
    <property type="project" value="UniProtKB-SubCell"/>
</dbReference>
<evidence type="ECO:0000256" key="11">
    <source>
        <dbReference type="RuleBase" id="RU004349"/>
    </source>
</evidence>
<feature type="transmembrane region" description="Helical" evidence="10">
    <location>
        <begin position="103"/>
        <end position="120"/>
    </location>
</feature>
<feature type="transmembrane region" description="Helical" evidence="10">
    <location>
        <begin position="159"/>
        <end position="180"/>
    </location>
</feature>
<evidence type="ECO:0000256" key="10">
    <source>
        <dbReference type="HAMAP-Rule" id="MF_01465"/>
    </source>
</evidence>
<feature type="transmembrane region" description="Helical" evidence="10">
    <location>
        <begin position="135"/>
        <end position="152"/>
    </location>
</feature>
<keyword evidence="5 10" id="KW-0653">Protein transport</keyword>
<dbReference type="GO" id="GO:0043952">
    <property type="term" value="P:protein transport by the Sec complex"/>
    <property type="evidence" value="ECO:0007669"/>
    <property type="project" value="UniProtKB-UniRule"/>
</dbReference>
<evidence type="ECO:0000313" key="13">
    <source>
        <dbReference type="Proteomes" id="UP000034452"/>
    </source>
</evidence>
<gene>
    <name evidence="10" type="primary">secY</name>
    <name evidence="12" type="ORF">UU13_C0002G0080</name>
</gene>
<comment type="caution">
    <text evidence="10">Lacks conserved residue(s) required for the propagation of feature annotation.</text>
</comment>
<name>A0A0G0VFA6_9BACT</name>
<evidence type="ECO:0000256" key="8">
    <source>
        <dbReference type="ARBA" id="ARBA00023136"/>
    </source>
</evidence>
<accession>A0A0G0VFA6</accession>
<organism evidence="12 13">
    <name type="scientific">Candidatus Nomurabacteria bacterium GW2011_GWB1_40_7</name>
    <dbReference type="NCBI Taxonomy" id="1618744"/>
    <lineage>
        <taxon>Bacteria</taxon>
        <taxon>Candidatus Nomuraibacteriota</taxon>
    </lineage>
</organism>
<reference evidence="12 13" key="1">
    <citation type="journal article" date="2015" name="Nature">
        <title>rRNA introns, odd ribosomes, and small enigmatic genomes across a large radiation of phyla.</title>
        <authorList>
            <person name="Brown C.T."/>
            <person name="Hug L.A."/>
            <person name="Thomas B.C."/>
            <person name="Sharon I."/>
            <person name="Castelle C.J."/>
            <person name="Singh A."/>
            <person name="Wilkins M.J."/>
            <person name="Williams K.H."/>
            <person name="Banfield J.F."/>
        </authorList>
    </citation>
    <scope>NUCLEOTIDE SEQUENCE [LARGE SCALE GENOMIC DNA]</scope>
</reference>
<comment type="function">
    <text evidence="10">The central subunit of the protein translocation channel SecYEG. Consists of two halves formed by TMs 1-5 and 6-10. These two domains form a lateral gate at the front which open onto the bilayer between TMs 2 and 7, and are clamped together by SecE at the back. The channel is closed by both a pore ring composed of hydrophobic SecY resides and a short helix (helix 2A) on the extracellular side of the membrane which forms a plug. The plug probably moves laterally to allow the channel to open. The ring and the pore may move independently.</text>
</comment>
<evidence type="ECO:0000256" key="6">
    <source>
        <dbReference type="ARBA" id="ARBA00022989"/>
    </source>
</evidence>
<keyword evidence="8 10" id="KW-0472">Membrane</keyword>
<evidence type="ECO:0000256" key="3">
    <source>
        <dbReference type="ARBA" id="ARBA00022448"/>
    </source>
</evidence>
<proteinExistence type="inferred from homology"/>
<evidence type="ECO:0000256" key="4">
    <source>
        <dbReference type="ARBA" id="ARBA00022692"/>
    </source>
</evidence>
<dbReference type="PANTHER" id="PTHR10906">
    <property type="entry name" value="SECY/SEC61-ALPHA FAMILY MEMBER"/>
    <property type="match status" value="1"/>
</dbReference>
<dbReference type="InterPro" id="IPR002208">
    <property type="entry name" value="SecY/SEC61-alpha"/>
</dbReference>
<dbReference type="PRINTS" id="PR00303">
    <property type="entry name" value="SECYTRNLCASE"/>
</dbReference>
<sequence>MRKRVLFVFFALIVFRLLSAIPIPGIDTAELNRFLSNNQFFGILNIFSGGGLSNLSIIMLGVGPYITGSIIMQLLTIMVPALKRIYHEEGEAGRKRFSQYSRLLTVPLAAIQGFSLLAILEQQNILFNLTAFDRITNLFIVIAGSVLIMWIGELVSEFGIGNGVSLIIFAGIVSQLPSWVSQNIFTFDVSQVPLYLVFAVVGILILAGIVLVTEAERPIPVTYAKRVRGMKMYGGGSTYLPLRVNQAGVIPIIFALSILLFPQMIGAFLSRFDSNAILAKISGFLVSFTQTSVLYAVLYFIFVFLFTYFYTAVTFDPEALSTNLQKNGAFIPGIRPGFSTSEYISKVLSRITLLGAVFLGFVAILPLIMQFITGNTSFALGGTSILIVVSVVLDLIKKVDAQVSMREY</sequence>
<dbReference type="InterPro" id="IPR023201">
    <property type="entry name" value="SecY_dom_sf"/>
</dbReference>
<protein>
    <recommendedName>
        <fullName evidence="9 10">Protein translocase subunit SecY</fullName>
    </recommendedName>
</protein>
<evidence type="ECO:0000256" key="9">
    <source>
        <dbReference type="ARBA" id="ARBA00039733"/>
    </source>
</evidence>
<dbReference type="SUPFAM" id="SSF103491">
    <property type="entry name" value="Preprotein translocase SecY subunit"/>
    <property type="match status" value="1"/>
</dbReference>